<evidence type="ECO:0000256" key="3">
    <source>
        <dbReference type="ARBA" id="ARBA00022840"/>
    </source>
</evidence>
<name>A0AA38Z5E7_VITRO</name>
<dbReference type="InterPro" id="IPR002182">
    <property type="entry name" value="NB-ARC"/>
</dbReference>
<organism evidence="5 6">
    <name type="scientific">Vitis rotundifolia</name>
    <name type="common">Muscadine grape</name>
    <dbReference type="NCBI Taxonomy" id="103349"/>
    <lineage>
        <taxon>Eukaryota</taxon>
        <taxon>Viridiplantae</taxon>
        <taxon>Streptophyta</taxon>
        <taxon>Embryophyta</taxon>
        <taxon>Tracheophyta</taxon>
        <taxon>Spermatophyta</taxon>
        <taxon>Magnoliopsida</taxon>
        <taxon>eudicotyledons</taxon>
        <taxon>Gunneridae</taxon>
        <taxon>Pentapetalae</taxon>
        <taxon>rosids</taxon>
        <taxon>Vitales</taxon>
        <taxon>Vitaceae</taxon>
        <taxon>Viteae</taxon>
        <taxon>Vitis</taxon>
    </lineage>
</organism>
<evidence type="ECO:0000313" key="5">
    <source>
        <dbReference type="EMBL" id="KAJ9682547.1"/>
    </source>
</evidence>
<accession>A0AA38Z5E7</accession>
<dbReference type="EMBL" id="JARBHA010000014">
    <property type="protein sequence ID" value="KAJ9682547.1"/>
    <property type="molecule type" value="Genomic_DNA"/>
</dbReference>
<evidence type="ECO:0000256" key="1">
    <source>
        <dbReference type="ARBA" id="ARBA00022741"/>
    </source>
</evidence>
<comment type="caution">
    <text evidence="5">The sequence shown here is derived from an EMBL/GenBank/DDBJ whole genome shotgun (WGS) entry which is preliminary data.</text>
</comment>
<dbReference type="Gene3D" id="1.10.8.430">
    <property type="entry name" value="Helical domain of apoptotic protease-activating factors"/>
    <property type="match status" value="1"/>
</dbReference>
<keyword evidence="6" id="KW-1185">Reference proteome</keyword>
<reference evidence="5 6" key="1">
    <citation type="journal article" date="2023" name="BMC Biotechnol.">
        <title>Vitis rotundifolia cv Carlos genome sequencing.</title>
        <authorList>
            <person name="Huff M."/>
            <person name="Hulse-Kemp A."/>
            <person name="Scheffler B."/>
            <person name="Youngblood R."/>
            <person name="Simpson S."/>
            <person name="Babiker E."/>
            <person name="Staton M."/>
        </authorList>
    </citation>
    <scope>NUCLEOTIDE SEQUENCE [LARGE SCALE GENOMIC DNA]</scope>
    <source>
        <tissue evidence="5">Leaf</tissue>
    </source>
</reference>
<sequence length="275" mass="31028">MDVSWTRDLDKLQEGIAELQQKIANVLDLPLWEQDESRRADELKQRLMMEGKILIILDDIWTEVDLEEVGIPSKGDETQCKIVLASRDGDLLCKDMGAQICFPVEHLPPEEAWSFFKKTSGDSVEEDLELRPIAIQVVEECEGVPIAIVTIATALKDETVAVWKNALEQLRSCAPTNIKAVGKKVYLCLEWSYTHLKGDNVKSLFLLCGMLGYGDISFDLLFQYCMGLDLFDHMEPLEQATNKLVTLVEILKASGLLLDSHKDRHNFDEEKASSL</sequence>
<gene>
    <name evidence="5" type="ORF">PVL29_018465</name>
</gene>
<keyword evidence="1" id="KW-0547">Nucleotide-binding</keyword>
<feature type="domain" description="NB-ARC" evidence="4">
    <location>
        <begin position="15"/>
        <end position="121"/>
    </location>
</feature>
<dbReference type="PANTHER" id="PTHR33463:SF198">
    <property type="entry name" value="RPP4C3"/>
    <property type="match status" value="1"/>
</dbReference>
<dbReference type="GO" id="GO:0005524">
    <property type="term" value="F:ATP binding"/>
    <property type="evidence" value="ECO:0007669"/>
    <property type="project" value="UniProtKB-KW"/>
</dbReference>
<dbReference type="Proteomes" id="UP001168098">
    <property type="component" value="Unassembled WGS sequence"/>
</dbReference>
<evidence type="ECO:0000256" key="2">
    <source>
        <dbReference type="ARBA" id="ARBA00022821"/>
    </source>
</evidence>
<evidence type="ECO:0000313" key="6">
    <source>
        <dbReference type="Proteomes" id="UP001168098"/>
    </source>
</evidence>
<dbReference type="Gene3D" id="3.40.50.300">
    <property type="entry name" value="P-loop containing nucleotide triphosphate hydrolases"/>
    <property type="match status" value="1"/>
</dbReference>
<proteinExistence type="predicted"/>
<keyword evidence="3" id="KW-0067">ATP-binding</keyword>
<dbReference type="AlphaFoldDB" id="A0AA38Z5E7"/>
<dbReference type="InterPro" id="IPR027417">
    <property type="entry name" value="P-loop_NTPase"/>
</dbReference>
<dbReference type="GO" id="GO:0043531">
    <property type="term" value="F:ADP binding"/>
    <property type="evidence" value="ECO:0007669"/>
    <property type="project" value="InterPro"/>
</dbReference>
<dbReference type="InterPro" id="IPR042197">
    <property type="entry name" value="Apaf_helical"/>
</dbReference>
<protein>
    <recommendedName>
        <fullName evidence="4">NB-ARC domain-containing protein</fullName>
    </recommendedName>
</protein>
<dbReference type="Pfam" id="PF00931">
    <property type="entry name" value="NB-ARC"/>
    <property type="match status" value="1"/>
</dbReference>
<dbReference type="InterPro" id="IPR050905">
    <property type="entry name" value="Plant_NBS-LRR"/>
</dbReference>
<keyword evidence="2" id="KW-0611">Plant defense</keyword>
<evidence type="ECO:0000259" key="4">
    <source>
        <dbReference type="Pfam" id="PF00931"/>
    </source>
</evidence>
<dbReference type="GO" id="GO:0006952">
    <property type="term" value="P:defense response"/>
    <property type="evidence" value="ECO:0007669"/>
    <property type="project" value="UniProtKB-KW"/>
</dbReference>
<dbReference type="PANTHER" id="PTHR33463">
    <property type="entry name" value="NB-ARC DOMAIN-CONTAINING PROTEIN-RELATED"/>
    <property type="match status" value="1"/>
</dbReference>
<dbReference type="SUPFAM" id="SSF52540">
    <property type="entry name" value="P-loop containing nucleoside triphosphate hydrolases"/>
    <property type="match status" value="1"/>
</dbReference>